<evidence type="ECO:0000313" key="1">
    <source>
        <dbReference type="EMBL" id="ORE02191.1"/>
    </source>
</evidence>
<reference evidence="1" key="1">
    <citation type="journal article" date="2016" name="Proc. Natl. Acad. Sci. U.S.A.">
        <title>Lipid metabolic changes in an early divergent fungus govern the establishment of a mutualistic symbiosis with endobacteria.</title>
        <authorList>
            <person name="Lastovetsky O.A."/>
            <person name="Gaspar M.L."/>
            <person name="Mondo S.J."/>
            <person name="LaButti K.M."/>
            <person name="Sandor L."/>
            <person name="Grigoriev I.V."/>
            <person name="Henry S.A."/>
            <person name="Pawlowska T.E."/>
        </authorList>
    </citation>
    <scope>NUCLEOTIDE SEQUENCE [LARGE SCALE GENOMIC DNA]</scope>
    <source>
        <strain evidence="1">ATCC 52814</strain>
    </source>
</reference>
<sequence>MTEMVHWDQQEKLKREVKYNIQLLERQAQEEVGCDDTIATVKEMINTMKQIMNQCICQYYKWNTWIKMLIGIETTLWAMQTLATFLVIKREIHCLFLLL</sequence>
<dbReference type="AlphaFoldDB" id="A0A1X0QR27"/>
<protein>
    <submittedName>
        <fullName evidence="1">Uncharacterized protein</fullName>
    </submittedName>
</protein>
<proteinExistence type="predicted"/>
<name>A0A1X0QR27_RHIZD</name>
<dbReference type="VEuPathDB" id="FungiDB:BCV72DRAFT_215773"/>
<dbReference type="Proteomes" id="UP000242414">
    <property type="component" value="Unassembled WGS sequence"/>
</dbReference>
<dbReference type="EMBL" id="KV922066">
    <property type="protein sequence ID" value="ORE02191.1"/>
    <property type="molecule type" value="Genomic_DNA"/>
</dbReference>
<organism evidence="1">
    <name type="scientific">Rhizopus microsporus var. microsporus</name>
    <dbReference type="NCBI Taxonomy" id="86635"/>
    <lineage>
        <taxon>Eukaryota</taxon>
        <taxon>Fungi</taxon>
        <taxon>Fungi incertae sedis</taxon>
        <taxon>Mucoromycota</taxon>
        <taxon>Mucoromycotina</taxon>
        <taxon>Mucoromycetes</taxon>
        <taxon>Mucorales</taxon>
        <taxon>Mucorineae</taxon>
        <taxon>Rhizopodaceae</taxon>
        <taxon>Rhizopus</taxon>
    </lineage>
</organism>
<gene>
    <name evidence="1" type="ORF">BCV72DRAFT_215773</name>
</gene>
<accession>A0A1X0QR27</accession>